<feature type="region of interest" description="Disordered" evidence="1">
    <location>
        <begin position="34"/>
        <end position="73"/>
    </location>
</feature>
<feature type="compositionally biased region" description="Basic and acidic residues" evidence="1">
    <location>
        <begin position="47"/>
        <end position="60"/>
    </location>
</feature>
<organism evidence="2 3">
    <name type="scientific">Portunus trituberculatus</name>
    <name type="common">Swimming crab</name>
    <name type="synonym">Neptunus trituberculatus</name>
    <dbReference type="NCBI Taxonomy" id="210409"/>
    <lineage>
        <taxon>Eukaryota</taxon>
        <taxon>Metazoa</taxon>
        <taxon>Ecdysozoa</taxon>
        <taxon>Arthropoda</taxon>
        <taxon>Crustacea</taxon>
        <taxon>Multicrustacea</taxon>
        <taxon>Malacostraca</taxon>
        <taxon>Eumalacostraca</taxon>
        <taxon>Eucarida</taxon>
        <taxon>Decapoda</taxon>
        <taxon>Pleocyemata</taxon>
        <taxon>Brachyura</taxon>
        <taxon>Eubrachyura</taxon>
        <taxon>Portunoidea</taxon>
        <taxon>Portunidae</taxon>
        <taxon>Portuninae</taxon>
        <taxon>Portunus</taxon>
    </lineage>
</organism>
<sequence>MTHQHLIITPPERHKSRATITYNIRTYITTILGSLPPSSVSGQNPAKDAEAVSEDQKPRGDSTPTGRPSRKKKKKIFLTCYRCARSLAMD</sequence>
<comment type="caution">
    <text evidence="2">The sequence shown here is derived from an EMBL/GenBank/DDBJ whole genome shotgun (WGS) entry which is preliminary data.</text>
</comment>
<gene>
    <name evidence="2" type="ORF">E2C01_009795</name>
</gene>
<dbReference type="EMBL" id="VSRR010000551">
    <property type="protein sequence ID" value="MPC16953.1"/>
    <property type="molecule type" value="Genomic_DNA"/>
</dbReference>
<name>A0A5B7D6Y4_PORTR</name>
<dbReference type="AlphaFoldDB" id="A0A5B7D6Y4"/>
<evidence type="ECO:0000313" key="2">
    <source>
        <dbReference type="EMBL" id="MPC16953.1"/>
    </source>
</evidence>
<accession>A0A5B7D6Y4</accession>
<protein>
    <submittedName>
        <fullName evidence="2">Uncharacterized protein</fullName>
    </submittedName>
</protein>
<dbReference type="Proteomes" id="UP000324222">
    <property type="component" value="Unassembled WGS sequence"/>
</dbReference>
<reference evidence="2 3" key="1">
    <citation type="submission" date="2019-05" db="EMBL/GenBank/DDBJ databases">
        <title>Another draft genome of Portunus trituberculatus and its Hox gene families provides insights of decapod evolution.</title>
        <authorList>
            <person name="Jeong J.-H."/>
            <person name="Song I."/>
            <person name="Kim S."/>
            <person name="Choi T."/>
            <person name="Kim D."/>
            <person name="Ryu S."/>
            <person name="Kim W."/>
        </authorList>
    </citation>
    <scope>NUCLEOTIDE SEQUENCE [LARGE SCALE GENOMIC DNA]</scope>
    <source>
        <tissue evidence="2">Muscle</tissue>
    </source>
</reference>
<proteinExistence type="predicted"/>
<evidence type="ECO:0000256" key="1">
    <source>
        <dbReference type="SAM" id="MobiDB-lite"/>
    </source>
</evidence>
<keyword evidence="3" id="KW-1185">Reference proteome</keyword>
<evidence type="ECO:0000313" key="3">
    <source>
        <dbReference type="Proteomes" id="UP000324222"/>
    </source>
</evidence>